<proteinExistence type="predicted"/>
<dbReference type="Proteomes" id="UP000632339">
    <property type="component" value="Unassembled WGS sequence"/>
</dbReference>
<name>A0ABQ2I0I4_9BACT</name>
<reference evidence="2" key="1">
    <citation type="journal article" date="2019" name="Int. J. Syst. Evol. Microbiol.">
        <title>The Global Catalogue of Microorganisms (GCM) 10K type strain sequencing project: providing services to taxonomists for standard genome sequencing and annotation.</title>
        <authorList>
            <consortium name="The Broad Institute Genomics Platform"/>
            <consortium name="The Broad Institute Genome Sequencing Center for Infectious Disease"/>
            <person name="Wu L."/>
            <person name="Ma J."/>
        </authorList>
    </citation>
    <scope>NUCLEOTIDE SEQUENCE [LARGE SCALE GENOMIC DNA]</scope>
    <source>
        <strain evidence="2">CGMCC 1.6375</strain>
    </source>
</reference>
<protein>
    <submittedName>
        <fullName evidence="1">Uncharacterized protein</fullName>
    </submittedName>
</protein>
<organism evidence="1 2">
    <name type="scientific">Dyadobacter beijingensis</name>
    <dbReference type="NCBI Taxonomy" id="365489"/>
    <lineage>
        <taxon>Bacteria</taxon>
        <taxon>Pseudomonadati</taxon>
        <taxon>Bacteroidota</taxon>
        <taxon>Cytophagia</taxon>
        <taxon>Cytophagales</taxon>
        <taxon>Spirosomataceae</taxon>
        <taxon>Dyadobacter</taxon>
    </lineage>
</organism>
<accession>A0ABQ2I0I4</accession>
<gene>
    <name evidence="1" type="ORF">GCM10010967_32230</name>
</gene>
<keyword evidence="2" id="KW-1185">Reference proteome</keyword>
<dbReference type="EMBL" id="BMLI01000001">
    <property type="protein sequence ID" value="GGM96217.1"/>
    <property type="molecule type" value="Genomic_DNA"/>
</dbReference>
<sequence length="400" mass="44843">MNAFAEQLAPMEETARVRVDVVTFMPDSARIPKLVEVFDESLRAVRSDWYESNHIEIGDLPAGMYTLRLSTSSGIQQDETFELEGGQNKDIMIDISSISPHESHEWAYFNKSFSINPVRGTDMKAIEYYRQPGIEVKAKVWRYTGGSWTEYPLHEFNNQLVFADGNVFHYSTGDVLSLLEISGKEMQNLYVSLPPGNHLKCLVKPAEGADDQVYPIDVTVATEHYKAETLLTLLTNGAVARAKRLSNAEEAERLLYEKMVNPVTAAIGGYFLLKTDELERLHDWANNLANWFPWLPDGAIIHATQLLSKKDKTEADIQMIRTRLLGAASEGIPVYSEGLRLLEKGLTQLWYHSDKGDEEVGNARKRIGSYAAVVDWSQETTTFTGISPTAPGIPMPLPLK</sequence>
<comment type="caution">
    <text evidence="1">The sequence shown here is derived from an EMBL/GenBank/DDBJ whole genome shotgun (WGS) entry which is preliminary data.</text>
</comment>
<evidence type="ECO:0000313" key="1">
    <source>
        <dbReference type="EMBL" id="GGM96217.1"/>
    </source>
</evidence>
<evidence type="ECO:0000313" key="2">
    <source>
        <dbReference type="Proteomes" id="UP000632339"/>
    </source>
</evidence>